<reference evidence="3" key="1">
    <citation type="submission" date="2021-01" db="EMBL/GenBank/DDBJ databases">
        <authorList>
            <person name="Corre E."/>
            <person name="Pelletier E."/>
            <person name="Niang G."/>
            <person name="Scheremetjew M."/>
            <person name="Finn R."/>
            <person name="Kale V."/>
            <person name="Holt S."/>
            <person name="Cochrane G."/>
            <person name="Meng A."/>
            <person name="Brown T."/>
            <person name="Cohen L."/>
        </authorList>
    </citation>
    <scope>NUCLEOTIDE SEQUENCE</scope>
    <source>
        <strain evidence="3">CCMP 410</strain>
    </source>
</reference>
<feature type="compositionally biased region" description="Polar residues" evidence="1">
    <location>
        <begin position="59"/>
        <end position="71"/>
    </location>
</feature>
<dbReference type="Gene3D" id="3.10.20.90">
    <property type="entry name" value="Phosphatidylinositol 3-kinase Catalytic Subunit, Chain A, domain 1"/>
    <property type="match status" value="1"/>
</dbReference>
<dbReference type="EMBL" id="HBGK01048229">
    <property type="protein sequence ID" value="CAD9308005.1"/>
    <property type="molecule type" value="Transcribed_RNA"/>
</dbReference>
<dbReference type="InterPro" id="IPR000626">
    <property type="entry name" value="Ubiquitin-like_dom"/>
</dbReference>
<sequence>MNEEDWSIGVRRLGGEDDFTVKVSPEDDLNVLQDIIAEKTGLRVAEQRLIYRGRLIGGSQASQPRPSSPGLSKNGAKVKDVIGLGDGHTIHLVPKPMESGGSEDARPPPLSTATSSTEASTLGSSPNEGSSGSSGSTTGLLAALLGLAGDGNNDSPSDPISQQLQRLRSARLARNRSRRAAYRLTEADLAVPNPGATEGVRQGLMTMHTLLPELQATSDTTWTRQWYRGQWVDCLDTVNQWLEATVVDIVRPEDVLPRQLRDFPRNRRRRVVHPTTDEIVTANDFEGRMRLLLETCDDYDAEGEWGGYRQRENNDGVQLLLIHYNGWPHRWDEWMRSDSERIRPFRTRTRHATGSSASLPSPQSVYSNAPTTIVADVNEEVERGALLPELRRVLSVVNDTFAKSVPDRETSETGDEDLPWLKTGSNGAVLEDHTDDVAATPNENISYNRRDLESLAPLMDRLGRLLQDAAPHVASYAATLPKNESPEPQRTPPGESNVIVPQETEMDAVATTIGIGSFSASNSEHFVVRPDGDSELPLVEDDEPILQNPDYSDFTGGVINTARGEARSRARGGNDEGASLLGTYLAAAGLESLGSNRAAASGGGDDEEEESGSGLQSLSRAIRQRENNNGGGNGGGIDIHIHAIVSPGIGPGFGGMTMIGEPQVTPRGTTPTQTTFETPTSELPPAEEPPQAIDTIEDPDDQGIFADLYSDDVDALDLHAATEEFPTAPLPEVTTASLATNSAPCSAPAIVSESRVVAETSDARPVSVPSSPVIFRSSPSPRPTPRSVPSLPTARTLSFEGERPRRRSVLSRVFRRASSSRRNNQRN</sequence>
<dbReference type="InterPro" id="IPR029071">
    <property type="entry name" value="Ubiquitin-like_domsf"/>
</dbReference>
<dbReference type="SUPFAM" id="SSF54160">
    <property type="entry name" value="Chromo domain-like"/>
    <property type="match status" value="1"/>
</dbReference>
<organism evidence="3">
    <name type="scientific">Grammatophora oceanica</name>
    <dbReference type="NCBI Taxonomy" id="210454"/>
    <lineage>
        <taxon>Eukaryota</taxon>
        <taxon>Sar</taxon>
        <taxon>Stramenopiles</taxon>
        <taxon>Ochrophyta</taxon>
        <taxon>Bacillariophyta</taxon>
        <taxon>Fragilariophyceae</taxon>
        <taxon>Fragilariophycidae</taxon>
        <taxon>Rhabdonematales</taxon>
        <taxon>Grammatophoraceae</taxon>
        <taxon>Grammatophora</taxon>
    </lineage>
</organism>
<dbReference type="CDD" id="cd20104">
    <property type="entry name" value="MBT_PHF20L1-like"/>
    <property type="match status" value="1"/>
</dbReference>
<evidence type="ECO:0000259" key="2">
    <source>
        <dbReference type="PROSITE" id="PS50053"/>
    </source>
</evidence>
<feature type="region of interest" description="Disordered" evidence="1">
    <location>
        <begin position="761"/>
        <end position="827"/>
    </location>
</feature>
<feature type="region of interest" description="Disordered" evidence="1">
    <location>
        <begin position="58"/>
        <end position="77"/>
    </location>
</feature>
<accession>A0A7S1YLG8</accession>
<proteinExistence type="predicted"/>
<dbReference type="PROSITE" id="PS50053">
    <property type="entry name" value="UBIQUITIN_2"/>
    <property type="match status" value="1"/>
</dbReference>
<feature type="region of interest" description="Disordered" evidence="1">
    <location>
        <begin position="87"/>
        <end position="137"/>
    </location>
</feature>
<feature type="region of interest" description="Disordered" evidence="1">
    <location>
        <begin position="596"/>
        <end position="617"/>
    </location>
</feature>
<feature type="compositionally biased region" description="Basic residues" evidence="1">
    <location>
        <begin position="804"/>
        <end position="827"/>
    </location>
</feature>
<dbReference type="Gene3D" id="2.30.30.140">
    <property type="match status" value="1"/>
</dbReference>
<feature type="region of interest" description="Disordered" evidence="1">
    <location>
        <begin position="478"/>
        <end position="497"/>
    </location>
</feature>
<dbReference type="Pfam" id="PF00240">
    <property type="entry name" value="ubiquitin"/>
    <property type="match status" value="1"/>
</dbReference>
<evidence type="ECO:0000313" key="3">
    <source>
        <dbReference type="EMBL" id="CAD9308005.1"/>
    </source>
</evidence>
<evidence type="ECO:0000256" key="1">
    <source>
        <dbReference type="SAM" id="MobiDB-lite"/>
    </source>
</evidence>
<dbReference type="AlphaFoldDB" id="A0A7S1YLG8"/>
<feature type="region of interest" description="Disordered" evidence="1">
    <location>
        <begin position="665"/>
        <end position="688"/>
    </location>
</feature>
<dbReference type="SUPFAM" id="SSF54236">
    <property type="entry name" value="Ubiquitin-like"/>
    <property type="match status" value="1"/>
</dbReference>
<protein>
    <recommendedName>
        <fullName evidence="2">Ubiquitin-like domain-containing protein</fullName>
    </recommendedName>
</protein>
<name>A0A7S1YLG8_9STRA</name>
<feature type="compositionally biased region" description="Low complexity" evidence="1">
    <location>
        <begin position="111"/>
        <end position="137"/>
    </location>
</feature>
<gene>
    <name evidence="3" type="ORF">GOCE00092_LOCUS25309</name>
</gene>
<feature type="compositionally biased region" description="Low complexity" evidence="1">
    <location>
        <begin position="665"/>
        <end position="680"/>
    </location>
</feature>
<dbReference type="InterPro" id="IPR016197">
    <property type="entry name" value="Chromo-like_dom_sf"/>
</dbReference>
<feature type="region of interest" description="Disordered" evidence="1">
    <location>
        <begin position="405"/>
        <end position="428"/>
    </location>
</feature>
<feature type="domain" description="Ubiquitin-like" evidence="2">
    <location>
        <begin position="6"/>
        <end position="56"/>
    </location>
</feature>